<dbReference type="Pfam" id="PF07583">
    <property type="entry name" value="PSCyt2"/>
    <property type="match status" value="1"/>
</dbReference>
<feature type="region of interest" description="Disordered" evidence="4">
    <location>
        <begin position="215"/>
        <end position="235"/>
    </location>
</feature>
<keyword evidence="3" id="KW-0349">Heme</keyword>
<dbReference type="PROSITE" id="PS51007">
    <property type="entry name" value="CYTC"/>
    <property type="match status" value="1"/>
</dbReference>
<proteinExistence type="predicted"/>
<evidence type="ECO:0000313" key="7">
    <source>
        <dbReference type="Proteomes" id="UP000321577"/>
    </source>
</evidence>
<dbReference type="GO" id="GO:0046872">
    <property type="term" value="F:metal ion binding"/>
    <property type="evidence" value="ECO:0007669"/>
    <property type="project" value="UniProtKB-KW"/>
</dbReference>
<dbReference type="AlphaFoldDB" id="A0A512M986"/>
<feature type="domain" description="Cytochrome c" evidence="5">
    <location>
        <begin position="256"/>
        <end position="359"/>
    </location>
</feature>
<evidence type="ECO:0000256" key="3">
    <source>
        <dbReference type="PROSITE-ProRule" id="PRU00433"/>
    </source>
</evidence>
<evidence type="ECO:0000259" key="5">
    <source>
        <dbReference type="PROSITE" id="PS51007"/>
    </source>
</evidence>
<dbReference type="InterPro" id="IPR022655">
    <property type="entry name" value="DUF1553"/>
</dbReference>
<evidence type="ECO:0000256" key="1">
    <source>
        <dbReference type="ARBA" id="ARBA00022723"/>
    </source>
</evidence>
<dbReference type="GO" id="GO:0009055">
    <property type="term" value="F:electron transfer activity"/>
    <property type="evidence" value="ECO:0007669"/>
    <property type="project" value="InterPro"/>
</dbReference>
<evidence type="ECO:0000256" key="4">
    <source>
        <dbReference type="SAM" id="MobiDB-lite"/>
    </source>
</evidence>
<reference evidence="6 7" key="1">
    <citation type="submission" date="2019-07" db="EMBL/GenBank/DDBJ databases">
        <title>Whole genome shotgun sequence of Brevifollis gellanilyticus NBRC 108608.</title>
        <authorList>
            <person name="Hosoyama A."/>
            <person name="Uohara A."/>
            <person name="Ohji S."/>
            <person name="Ichikawa N."/>
        </authorList>
    </citation>
    <scope>NUCLEOTIDE SEQUENCE [LARGE SCALE GENOMIC DNA]</scope>
    <source>
        <strain evidence="6 7">NBRC 108608</strain>
    </source>
</reference>
<organism evidence="6 7">
    <name type="scientific">Brevifollis gellanilyticus</name>
    <dbReference type="NCBI Taxonomy" id="748831"/>
    <lineage>
        <taxon>Bacteria</taxon>
        <taxon>Pseudomonadati</taxon>
        <taxon>Verrucomicrobiota</taxon>
        <taxon>Verrucomicrobiia</taxon>
        <taxon>Verrucomicrobiales</taxon>
        <taxon>Verrucomicrobiaceae</taxon>
    </lineage>
</organism>
<dbReference type="Pfam" id="PF07635">
    <property type="entry name" value="PSCyt1"/>
    <property type="match status" value="1"/>
</dbReference>
<accession>A0A512M986</accession>
<dbReference type="PANTHER" id="PTHR35889:SF3">
    <property type="entry name" value="F-BOX DOMAIN-CONTAINING PROTEIN"/>
    <property type="match status" value="1"/>
</dbReference>
<keyword evidence="2 3" id="KW-0408">Iron</keyword>
<dbReference type="InterPro" id="IPR011429">
    <property type="entry name" value="Cyt_c_Planctomycete-type"/>
</dbReference>
<dbReference type="InterPro" id="IPR011444">
    <property type="entry name" value="DUF1549"/>
</dbReference>
<keyword evidence="7" id="KW-1185">Reference proteome</keyword>
<name>A0A512M986_9BACT</name>
<dbReference type="Pfam" id="PF07587">
    <property type="entry name" value="PSD1"/>
    <property type="match status" value="1"/>
</dbReference>
<comment type="caution">
    <text evidence="6">The sequence shown here is derived from an EMBL/GenBank/DDBJ whole genome shotgun (WGS) entry which is preliminary data.</text>
</comment>
<dbReference type="GO" id="GO:0020037">
    <property type="term" value="F:heme binding"/>
    <property type="evidence" value="ECO:0007669"/>
    <property type="project" value="InterPro"/>
</dbReference>
<dbReference type="Proteomes" id="UP000321577">
    <property type="component" value="Unassembled WGS sequence"/>
</dbReference>
<sequence length="980" mass="108636">MKPEEIIDQALRDELTEAEWQALQQDAEALAELRQQIQMDAVLRVALASKDKSECLQEAIMASVATQSGEALMEEIEKATIGHRRGARRRLGNPLTQWRTFTTTRWKQMAAALVLGSMLGSLAWPDMVDQLGLGEIVAQRTGTPVPVPGTVTPEAPAPMVAQQPPEPTLPKETPPVPLEVAKVETALKMPVIEEPVKAPEKVKEAQTPALVAKTPAEPVPAVPTPAPRAPEMQESALPTPMRLTSKPSPDASGDAALTVQGKVDFEKHVLPLLKRSCFECHSSTQKKPKGDIRLDDLAAIREKSRTDNLVFPHKPDKSSLIRSITLPKDHEDAMPPEGKGTPLTPEESGLVHRWIEEGADFGEWTSERAREVKVSTESESVNPAQTLKTAQRIDELIRQDLEKRGQTVRKPAPDLIWARRVHLDLVGRIPTTDEIQVFMADKSPDRHAKLVDRLLASNGHVSHMFNFWTALLRARDQLDGDVKGSFYLAWIKQSIRDNKPYDQWARELLSPEGYGWRAPAAGYYLRDGANRAANIESTASLFLGLQISCAQCHDHPYDRWTRKDYHQFMAWTSGIQMGTQASKVGQVESEEIKKAVERYDSMAMNRMDPERRAKYARISSALESLQLAAGGAGVTNGEGTAAKLPDDYQYKDAKPGDLMPAAVLYGEPPTPGPRPADTLADWITARENTRFSLALANRLWEKLFGLPFAGSTEQVKEIADCANPDLAQYLVNVVRDSKYDLRQILRVFCLTQAYRSESSVQPQEATEVTNYAFAGPVLRRLQAEQVWDSMMALAVPKLDENLDFDPPGVKELEKAVTATKASEVTTVARKMATDEEKAMTAEQRRARRMGEMAQEFAGGGFERASELPQPTPAGHFLRLFGQGNRDFIGDNWSATTVPQALLMLNSDFFDHVARSGSPLNTSLRRYMNARDVARGAFLAILTREPEKAELEACIEILGESRNPKSIARALLSTAEFTFQK</sequence>
<feature type="compositionally biased region" description="Pro residues" evidence="4">
    <location>
        <begin position="217"/>
        <end position="228"/>
    </location>
</feature>
<evidence type="ECO:0000313" key="6">
    <source>
        <dbReference type="EMBL" id="GEP43300.1"/>
    </source>
</evidence>
<protein>
    <recommendedName>
        <fullName evidence="5">Cytochrome c domain-containing protein</fullName>
    </recommendedName>
</protein>
<gene>
    <name evidence="6" type="ORF">BGE01nite_25910</name>
</gene>
<evidence type="ECO:0000256" key="2">
    <source>
        <dbReference type="ARBA" id="ARBA00023004"/>
    </source>
</evidence>
<keyword evidence="1 3" id="KW-0479">Metal-binding</keyword>
<dbReference type="PANTHER" id="PTHR35889">
    <property type="entry name" value="CYCLOINULO-OLIGOSACCHARIDE FRUCTANOTRANSFERASE-RELATED"/>
    <property type="match status" value="1"/>
</dbReference>
<dbReference type="RefSeq" id="WP_170266765.1">
    <property type="nucleotide sequence ID" value="NZ_BKAG01000016.1"/>
</dbReference>
<dbReference type="EMBL" id="BKAG01000016">
    <property type="protein sequence ID" value="GEP43300.1"/>
    <property type="molecule type" value="Genomic_DNA"/>
</dbReference>
<dbReference type="InterPro" id="IPR009056">
    <property type="entry name" value="Cyt_c-like_dom"/>
</dbReference>